<evidence type="ECO:0000256" key="9">
    <source>
        <dbReference type="ARBA" id="ARBA00022884"/>
    </source>
</evidence>
<comment type="caution">
    <text evidence="15">The sequence shown here is derived from an EMBL/GenBank/DDBJ whole genome shotgun (WGS) entry which is preliminary data.</text>
</comment>
<dbReference type="InterPro" id="IPR012947">
    <property type="entry name" value="tRNA_SAD"/>
</dbReference>
<evidence type="ECO:0000256" key="3">
    <source>
        <dbReference type="ARBA" id="ARBA00022555"/>
    </source>
</evidence>
<dbReference type="SUPFAM" id="SSF55186">
    <property type="entry name" value="ThrRS/AlaRS common domain"/>
    <property type="match status" value="1"/>
</dbReference>
<keyword evidence="9 13" id="KW-0694">RNA-binding</keyword>
<dbReference type="InterPro" id="IPR047246">
    <property type="entry name" value="ThrRS_anticodon"/>
</dbReference>
<dbReference type="GO" id="GO:0000049">
    <property type="term" value="F:tRNA binding"/>
    <property type="evidence" value="ECO:0007669"/>
    <property type="project" value="UniProtKB-KW"/>
</dbReference>
<dbReference type="Gene3D" id="3.30.980.10">
    <property type="entry name" value="Threonyl-trna Synthetase, Chain A, domain 2"/>
    <property type="match status" value="1"/>
</dbReference>
<feature type="binding site" evidence="13">
    <location>
        <position position="428"/>
    </location>
    <ligand>
        <name>Zn(2+)</name>
        <dbReference type="ChEBI" id="CHEBI:29105"/>
        <note>catalytic</note>
    </ligand>
</feature>
<sequence length="688" mass="77089">MALDQTAQAAPAARTTVREALADDIAKDRTVIGARVNGRLLDLHTPILRDEATRIEPVRTTDPDGLRIIRHSTAHIMADAVQRLFPGTKVTIGPAIDAGFYYDFDKPTGPFTDEDLAKIEAKMREIIAAGRPFRREVVNREAAHELFARMGETYKRELIDAIPPGEDVSLYRHGDGDREWVDLCEGPHVPDASVLKAVKLVSVAGAYWRGDERNPMLQRIYGTAFPSQAALDEHLKLLAEAKERDHRKLGKELELFMFHEVAPAMPFLLPRGAHVYNALVQYMRDLYVDYGYEEVITPQIFDKRLFDTSGHLPNYRENMYLPVTAEHLDAMRLALRLGVSPGEADAAAYKEADKKRDAAVLEQLAELERLAQKPMNCPSHCLIFGQRRRSYRELPWRLADFGRLHRYERGGVVHGLARVRSFCQDDAHIFCAPEQMHGEIQAFLRLLLEVYAAFRFAKIDIKLATRPKKRIGTDAQWDAAEGALADALKQAGLPFEIAPEEGAFYGPKLEFHVEDALRRSWQLGTIQVDYALPDRFELEYTGADGAAHRPVMLHRAILGSLERFFSVYLEHIGGAFPVWLAPEQAIIVTVSEKQAAYAQEVVAHLRGRGLRARADLSSDKLGAKIRAARLTRVPYVVVVGDKEAEGRKVAPRSRDLNKDLGAMALEEFADRLAAESRPPRLAVSSSSS</sequence>
<dbReference type="PROSITE" id="PS50862">
    <property type="entry name" value="AA_TRNA_LIGASE_II"/>
    <property type="match status" value="1"/>
</dbReference>
<dbReference type="Pfam" id="PF03129">
    <property type="entry name" value="HGTP_anticodon"/>
    <property type="match status" value="1"/>
</dbReference>
<dbReference type="GO" id="GO:0005737">
    <property type="term" value="C:cytoplasm"/>
    <property type="evidence" value="ECO:0007669"/>
    <property type="project" value="UniProtKB-SubCell"/>
</dbReference>
<dbReference type="CDD" id="cd00771">
    <property type="entry name" value="ThrRS_core"/>
    <property type="match status" value="1"/>
</dbReference>
<keyword evidence="11 13" id="KW-0030">Aminoacyl-tRNA synthetase</keyword>
<dbReference type="InterPro" id="IPR002314">
    <property type="entry name" value="aa-tRNA-synt_IIb"/>
</dbReference>
<organism evidence="15 16">
    <name type="scientific">Sorangium cellulosum</name>
    <name type="common">Polyangium cellulosum</name>
    <dbReference type="NCBI Taxonomy" id="56"/>
    <lineage>
        <taxon>Bacteria</taxon>
        <taxon>Pseudomonadati</taxon>
        <taxon>Myxococcota</taxon>
        <taxon>Polyangia</taxon>
        <taxon>Polyangiales</taxon>
        <taxon>Polyangiaceae</taxon>
        <taxon>Sorangium</taxon>
    </lineage>
</organism>
<evidence type="ECO:0000256" key="6">
    <source>
        <dbReference type="ARBA" id="ARBA00022741"/>
    </source>
</evidence>
<evidence type="ECO:0000259" key="14">
    <source>
        <dbReference type="PROSITE" id="PS50862"/>
    </source>
</evidence>
<evidence type="ECO:0000313" key="16">
    <source>
        <dbReference type="Proteomes" id="UP000075420"/>
    </source>
</evidence>
<dbReference type="GO" id="GO:0006435">
    <property type="term" value="P:threonyl-tRNA aminoacylation"/>
    <property type="evidence" value="ECO:0007669"/>
    <property type="project" value="UniProtKB-UniRule"/>
</dbReference>
<feature type="binding site" evidence="13">
    <location>
        <position position="377"/>
    </location>
    <ligand>
        <name>Zn(2+)</name>
        <dbReference type="ChEBI" id="CHEBI:29105"/>
        <note>catalytic</note>
    </ligand>
</feature>
<keyword evidence="2 13" id="KW-0963">Cytoplasm</keyword>
<dbReference type="FunFam" id="3.30.980.10:FF:000005">
    <property type="entry name" value="Threonyl-tRNA synthetase, mitochondrial"/>
    <property type="match status" value="1"/>
</dbReference>
<dbReference type="InterPro" id="IPR006195">
    <property type="entry name" value="aa-tRNA-synth_II"/>
</dbReference>
<dbReference type="SMART" id="SM00863">
    <property type="entry name" value="tRNA_SAD"/>
    <property type="match status" value="1"/>
</dbReference>
<dbReference type="CDD" id="cd00860">
    <property type="entry name" value="ThrRS_anticodon"/>
    <property type="match status" value="1"/>
</dbReference>
<dbReference type="EMBL" id="JELY01003306">
    <property type="protein sequence ID" value="KYF49901.1"/>
    <property type="molecule type" value="Genomic_DNA"/>
</dbReference>
<dbReference type="InterPro" id="IPR004154">
    <property type="entry name" value="Anticodon-bd"/>
</dbReference>
<comment type="similarity">
    <text evidence="1 13">Belongs to the class-II aminoacyl-tRNA synthetase family.</text>
</comment>
<dbReference type="InterPro" id="IPR036621">
    <property type="entry name" value="Anticodon-bd_dom_sf"/>
</dbReference>
<dbReference type="Gene3D" id="3.30.930.10">
    <property type="entry name" value="Bira Bifunctional Protein, Domain 2"/>
    <property type="match status" value="1"/>
</dbReference>
<dbReference type="Gene3D" id="3.40.50.800">
    <property type="entry name" value="Anticodon-binding domain"/>
    <property type="match status" value="1"/>
</dbReference>
<keyword evidence="8 13" id="KW-0067">ATP-binding</keyword>
<accession>A0A150P336</accession>
<comment type="subcellular location">
    <subcellularLocation>
        <location evidence="13">Cytoplasm</location>
    </subcellularLocation>
</comment>
<comment type="caution">
    <text evidence="13">Lacks conserved residue(s) required for the propagation of feature annotation.</text>
</comment>
<reference evidence="15 16" key="1">
    <citation type="submission" date="2014-02" db="EMBL/GenBank/DDBJ databases">
        <title>The small core and large imbalanced accessory genome model reveals a collaborative survival strategy of Sorangium cellulosum strains in nature.</title>
        <authorList>
            <person name="Han K."/>
            <person name="Peng R."/>
            <person name="Blom J."/>
            <person name="Li Y.-Z."/>
        </authorList>
    </citation>
    <scope>NUCLEOTIDE SEQUENCE [LARGE SCALE GENOMIC DNA]</scope>
    <source>
        <strain evidence="15 16">So0157-25</strain>
    </source>
</reference>
<keyword evidence="5 13" id="KW-0479">Metal-binding</keyword>
<dbReference type="PANTHER" id="PTHR11451">
    <property type="entry name" value="THREONINE-TRNA LIGASE"/>
    <property type="match status" value="1"/>
</dbReference>
<comment type="catalytic activity">
    <reaction evidence="12 13">
        <text>tRNA(Thr) + L-threonine + ATP = L-threonyl-tRNA(Thr) + AMP + diphosphate + H(+)</text>
        <dbReference type="Rhea" id="RHEA:24624"/>
        <dbReference type="Rhea" id="RHEA-COMP:9670"/>
        <dbReference type="Rhea" id="RHEA-COMP:9704"/>
        <dbReference type="ChEBI" id="CHEBI:15378"/>
        <dbReference type="ChEBI" id="CHEBI:30616"/>
        <dbReference type="ChEBI" id="CHEBI:33019"/>
        <dbReference type="ChEBI" id="CHEBI:57926"/>
        <dbReference type="ChEBI" id="CHEBI:78442"/>
        <dbReference type="ChEBI" id="CHEBI:78534"/>
        <dbReference type="ChEBI" id="CHEBI:456215"/>
        <dbReference type="EC" id="6.1.1.3"/>
    </reaction>
</comment>
<dbReference type="SUPFAM" id="SSF52954">
    <property type="entry name" value="Class II aaRS ABD-related"/>
    <property type="match status" value="1"/>
</dbReference>
<dbReference type="EC" id="6.1.1.3" evidence="13"/>
<dbReference type="InterPro" id="IPR033728">
    <property type="entry name" value="ThrRS_core"/>
</dbReference>
<dbReference type="Pfam" id="PF00587">
    <property type="entry name" value="tRNA-synt_2b"/>
    <property type="match status" value="1"/>
</dbReference>
<dbReference type="FunFam" id="3.40.50.800:FF:000001">
    <property type="entry name" value="Threonine--tRNA ligase"/>
    <property type="match status" value="1"/>
</dbReference>
<evidence type="ECO:0000313" key="15">
    <source>
        <dbReference type="EMBL" id="KYF49901.1"/>
    </source>
</evidence>
<dbReference type="SUPFAM" id="SSF55681">
    <property type="entry name" value="Class II aaRS and biotin synthetases"/>
    <property type="match status" value="1"/>
</dbReference>
<keyword evidence="7 13" id="KW-0862">Zinc</keyword>
<dbReference type="NCBIfam" id="TIGR00418">
    <property type="entry name" value="thrS"/>
    <property type="match status" value="1"/>
</dbReference>
<keyword evidence="10 13" id="KW-0648">Protein biosynthesis</keyword>
<evidence type="ECO:0000256" key="12">
    <source>
        <dbReference type="ARBA" id="ARBA00049515"/>
    </source>
</evidence>
<evidence type="ECO:0000256" key="2">
    <source>
        <dbReference type="ARBA" id="ARBA00022490"/>
    </source>
</evidence>
<evidence type="ECO:0000256" key="13">
    <source>
        <dbReference type="HAMAP-Rule" id="MF_00184"/>
    </source>
</evidence>
<feature type="domain" description="Aminoacyl-transfer RNA synthetases class-II family profile" evidence="14">
    <location>
        <begin position="272"/>
        <end position="577"/>
    </location>
</feature>
<comment type="subunit">
    <text evidence="13">Homodimer.</text>
</comment>
<protein>
    <recommendedName>
        <fullName evidence="13">Threonine--tRNA ligase</fullName>
        <ecNumber evidence="13">6.1.1.3</ecNumber>
    </recommendedName>
    <alternativeName>
        <fullName evidence="13">Threonyl-tRNA synthetase</fullName>
        <shortName evidence="13">ThrRS</shortName>
    </alternativeName>
</protein>
<dbReference type="InterPro" id="IPR002320">
    <property type="entry name" value="Thr-tRNA-ligase_IIa"/>
</dbReference>
<evidence type="ECO:0000256" key="7">
    <source>
        <dbReference type="ARBA" id="ARBA00022833"/>
    </source>
</evidence>
<keyword evidence="3 13" id="KW-0820">tRNA-binding</keyword>
<dbReference type="HAMAP" id="MF_00184">
    <property type="entry name" value="Thr_tRNA_synth"/>
    <property type="match status" value="1"/>
</dbReference>
<dbReference type="GO" id="GO:0046872">
    <property type="term" value="F:metal ion binding"/>
    <property type="evidence" value="ECO:0007669"/>
    <property type="project" value="UniProtKB-KW"/>
</dbReference>
<keyword evidence="6 13" id="KW-0547">Nucleotide-binding</keyword>
<keyword evidence="4 13" id="KW-0436">Ligase</keyword>
<evidence type="ECO:0000256" key="1">
    <source>
        <dbReference type="ARBA" id="ARBA00008226"/>
    </source>
</evidence>
<dbReference type="AlphaFoldDB" id="A0A150P336"/>
<gene>
    <name evidence="13" type="primary">thrS</name>
    <name evidence="15" type="ORF">BE08_40675</name>
</gene>
<name>A0A150P336_SORCE</name>
<dbReference type="PRINTS" id="PR01047">
    <property type="entry name" value="TRNASYNTHTHR"/>
</dbReference>
<dbReference type="InterPro" id="IPR018163">
    <property type="entry name" value="Thr/Ala-tRNA-synth_IIc_edit"/>
</dbReference>
<proteinExistence type="inferred from homology"/>
<dbReference type="InterPro" id="IPR045864">
    <property type="entry name" value="aa-tRNA-synth_II/BPL/LPL"/>
</dbReference>
<evidence type="ECO:0000256" key="10">
    <source>
        <dbReference type="ARBA" id="ARBA00022917"/>
    </source>
</evidence>
<dbReference type="FunFam" id="3.30.54.20:FF:000002">
    <property type="entry name" value="Threonine--tRNA ligase"/>
    <property type="match status" value="1"/>
</dbReference>
<dbReference type="Pfam" id="PF07973">
    <property type="entry name" value="tRNA_SAD"/>
    <property type="match status" value="1"/>
</dbReference>
<dbReference type="GO" id="GO:0005524">
    <property type="term" value="F:ATP binding"/>
    <property type="evidence" value="ECO:0007669"/>
    <property type="project" value="UniProtKB-UniRule"/>
</dbReference>
<dbReference type="PANTHER" id="PTHR11451:SF44">
    <property type="entry name" value="THREONINE--TRNA LIGASE, CHLOROPLASTIC_MITOCHONDRIAL 2"/>
    <property type="match status" value="1"/>
</dbReference>
<feature type="binding site" evidence="13">
    <location>
        <position position="554"/>
    </location>
    <ligand>
        <name>Zn(2+)</name>
        <dbReference type="ChEBI" id="CHEBI:29105"/>
        <note>catalytic</note>
    </ligand>
</feature>
<evidence type="ECO:0000256" key="4">
    <source>
        <dbReference type="ARBA" id="ARBA00022598"/>
    </source>
</evidence>
<dbReference type="Proteomes" id="UP000075420">
    <property type="component" value="Unassembled WGS sequence"/>
</dbReference>
<evidence type="ECO:0000256" key="8">
    <source>
        <dbReference type="ARBA" id="ARBA00022840"/>
    </source>
</evidence>
<evidence type="ECO:0000256" key="11">
    <source>
        <dbReference type="ARBA" id="ARBA00023146"/>
    </source>
</evidence>
<evidence type="ECO:0000256" key="5">
    <source>
        <dbReference type="ARBA" id="ARBA00022723"/>
    </source>
</evidence>
<dbReference type="Gene3D" id="3.30.54.20">
    <property type="match status" value="1"/>
</dbReference>
<dbReference type="GO" id="GO:0004829">
    <property type="term" value="F:threonine-tRNA ligase activity"/>
    <property type="evidence" value="ECO:0007669"/>
    <property type="project" value="UniProtKB-UniRule"/>
</dbReference>
<comment type="cofactor">
    <cofactor evidence="13">
        <name>Zn(2+)</name>
        <dbReference type="ChEBI" id="CHEBI:29105"/>
    </cofactor>
    <text evidence="13">Binds 1 zinc ion per subunit.</text>
</comment>